<reference evidence="1" key="1">
    <citation type="journal article" date="2014" name="Front. Microbiol.">
        <title>High frequency of phylogenetically diverse reductive dehalogenase-homologous genes in deep subseafloor sedimentary metagenomes.</title>
        <authorList>
            <person name="Kawai M."/>
            <person name="Futagami T."/>
            <person name="Toyoda A."/>
            <person name="Takaki Y."/>
            <person name="Nishi S."/>
            <person name="Hori S."/>
            <person name="Arai W."/>
            <person name="Tsubouchi T."/>
            <person name="Morono Y."/>
            <person name="Uchiyama I."/>
            <person name="Ito T."/>
            <person name="Fujiyama A."/>
            <person name="Inagaki F."/>
            <person name="Takami H."/>
        </authorList>
    </citation>
    <scope>NUCLEOTIDE SEQUENCE</scope>
    <source>
        <strain evidence="1">Expedition CK06-06</strain>
    </source>
</reference>
<protein>
    <submittedName>
        <fullName evidence="1">Uncharacterized protein</fullName>
    </submittedName>
</protein>
<dbReference type="AlphaFoldDB" id="X1BZ75"/>
<accession>X1BZ75</accession>
<dbReference type="EMBL" id="BART01011908">
    <property type="protein sequence ID" value="GAG89473.1"/>
    <property type="molecule type" value="Genomic_DNA"/>
</dbReference>
<evidence type="ECO:0000313" key="1">
    <source>
        <dbReference type="EMBL" id="GAG89473.1"/>
    </source>
</evidence>
<comment type="caution">
    <text evidence="1">The sequence shown here is derived from an EMBL/GenBank/DDBJ whole genome shotgun (WGS) entry which is preliminary data.</text>
</comment>
<feature type="non-terminal residue" evidence="1">
    <location>
        <position position="142"/>
    </location>
</feature>
<proteinExistence type="predicted"/>
<gene>
    <name evidence="1" type="ORF">S01H4_25119</name>
</gene>
<sequence>MKYFDTSKDDAFFMIKEHLEETELSQDVDVESLVRKTFTKEVRKVEESKTMPKKVKLLPGKPITTEMMGERPKLRAFLKERMIHVDSCIRHNFRYDYEKSMRLVMPIYNHNGILVAYQGRDITGRAMLKYITMPKGVDLGST</sequence>
<organism evidence="1">
    <name type="scientific">marine sediment metagenome</name>
    <dbReference type="NCBI Taxonomy" id="412755"/>
    <lineage>
        <taxon>unclassified sequences</taxon>
        <taxon>metagenomes</taxon>
        <taxon>ecological metagenomes</taxon>
    </lineage>
</organism>
<name>X1BZ75_9ZZZZ</name>